<dbReference type="OrthoDB" id="9942334at2759"/>
<accession>A0A9F2KWQ8</accession>
<dbReference type="GO" id="GO:0007218">
    <property type="term" value="P:neuropeptide signaling pathway"/>
    <property type="evidence" value="ECO:0007669"/>
    <property type="project" value="UniProtKB-KW"/>
</dbReference>
<dbReference type="Proteomes" id="UP000695026">
    <property type="component" value="Unplaced"/>
</dbReference>
<keyword evidence="3" id="KW-0964">Secreted</keyword>
<keyword evidence="4" id="KW-0165">Cleavage on pair of basic residues</keyword>
<dbReference type="AlphaFoldDB" id="A0A9F2KWQ8"/>
<dbReference type="PANTHER" id="PTHR28553">
    <property type="entry name" value="NEUROPEPTIDE B"/>
    <property type="match status" value="1"/>
</dbReference>
<dbReference type="GO" id="GO:0001664">
    <property type="term" value="F:G protein-coupled receptor binding"/>
    <property type="evidence" value="ECO:0007669"/>
    <property type="project" value="InterPro"/>
</dbReference>
<dbReference type="InterPro" id="IPR013297">
    <property type="entry name" value="Neuropept_BW_pre"/>
</dbReference>
<sequence length="90" mass="9383">LLSGIRRSPYMRRSDDNSIADSSAEGGPAAASLAMSESRQSSSGLRNMAVCVKEVAPELQSCQLLPGVPSIIQCKADVTVSLDPTDCTSP</sequence>
<evidence type="ECO:0000313" key="8">
    <source>
        <dbReference type="RefSeq" id="XP_007427844.2"/>
    </source>
</evidence>
<organism evidence="7 8">
    <name type="scientific">Python bivittatus</name>
    <name type="common">Burmese python</name>
    <name type="synonym">Python molurus bivittatus</name>
    <dbReference type="NCBI Taxonomy" id="176946"/>
    <lineage>
        <taxon>Eukaryota</taxon>
        <taxon>Metazoa</taxon>
        <taxon>Chordata</taxon>
        <taxon>Craniata</taxon>
        <taxon>Vertebrata</taxon>
        <taxon>Euteleostomi</taxon>
        <taxon>Lepidosauria</taxon>
        <taxon>Squamata</taxon>
        <taxon>Bifurcata</taxon>
        <taxon>Unidentata</taxon>
        <taxon>Episquamata</taxon>
        <taxon>Toxicofera</taxon>
        <taxon>Serpentes</taxon>
        <taxon>Henophidia</taxon>
        <taxon>Pythonidae</taxon>
        <taxon>Python</taxon>
    </lineage>
</organism>
<evidence type="ECO:0000256" key="2">
    <source>
        <dbReference type="ARBA" id="ARBA00005292"/>
    </source>
</evidence>
<dbReference type="GO" id="GO:0007631">
    <property type="term" value="P:feeding behavior"/>
    <property type="evidence" value="ECO:0007669"/>
    <property type="project" value="TreeGrafter"/>
</dbReference>
<reference evidence="8" key="1">
    <citation type="submission" date="2025-08" db="UniProtKB">
        <authorList>
            <consortium name="RefSeq"/>
        </authorList>
    </citation>
    <scope>IDENTIFICATION</scope>
    <source>
        <tissue evidence="8">Liver</tissue>
    </source>
</reference>
<dbReference type="Pfam" id="PF15180">
    <property type="entry name" value="NPBW"/>
    <property type="match status" value="1"/>
</dbReference>
<name>A0A9F2KWQ8_PYTBI</name>
<dbReference type="PANTHER" id="PTHR28553:SF1">
    <property type="entry name" value="NEUROPEPTIDE B"/>
    <property type="match status" value="1"/>
</dbReference>
<dbReference type="GeneID" id="103064204"/>
<dbReference type="CTD" id="256933"/>
<evidence type="ECO:0000256" key="4">
    <source>
        <dbReference type="ARBA" id="ARBA00022685"/>
    </source>
</evidence>
<evidence type="ECO:0000256" key="1">
    <source>
        <dbReference type="ARBA" id="ARBA00004613"/>
    </source>
</evidence>
<protein>
    <submittedName>
        <fullName evidence="8">Neuropeptide B</fullName>
    </submittedName>
</protein>
<comment type="similarity">
    <text evidence="2">Belongs to the neuropeptide B/W family.</text>
</comment>
<evidence type="ECO:0000256" key="5">
    <source>
        <dbReference type="ARBA" id="ARBA00022729"/>
    </source>
</evidence>
<proteinExistence type="inferred from homology"/>
<dbReference type="PRINTS" id="PR01889">
    <property type="entry name" value="PPNRPEPTIDEB"/>
</dbReference>
<feature type="region of interest" description="Disordered" evidence="6">
    <location>
        <begin position="1"/>
        <end position="43"/>
    </location>
</feature>
<feature type="non-terminal residue" evidence="8">
    <location>
        <position position="1"/>
    </location>
</feature>
<dbReference type="KEGG" id="pbi:103064204"/>
<dbReference type="InterPro" id="IPR013298">
    <property type="entry name" value="Neuropept_B_pre"/>
</dbReference>
<evidence type="ECO:0000313" key="7">
    <source>
        <dbReference type="Proteomes" id="UP000695026"/>
    </source>
</evidence>
<keyword evidence="7" id="KW-1185">Reference proteome</keyword>
<evidence type="ECO:0000256" key="3">
    <source>
        <dbReference type="ARBA" id="ARBA00022525"/>
    </source>
</evidence>
<dbReference type="RefSeq" id="XP_007427844.2">
    <property type="nucleotide sequence ID" value="XM_007427782.2"/>
</dbReference>
<dbReference type="OMA" id="ATFQCRA"/>
<keyword evidence="5" id="KW-0732">Signal</keyword>
<evidence type="ECO:0000256" key="6">
    <source>
        <dbReference type="SAM" id="MobiDB-lite"/>
    </source>
</evidence>
<dbReference type="GO" id="GO:0005576">
    <property type="term" value="C:extracellular region"/>
    <property type="evidence" value="ECO:0007669"/>
    <property type="project" value="UniProtKB-SubCell"/>
</dbReference>
<comment type="subcellular location">
    <subcellularLocation>
        <location evidence="1">Secreted</location>
    </subcellularLocation>
</comment>
<keyword evidence="8" id="KW-0527">Neuropeptide</keyword>
<gene>
    <name evidence="8" type="primary">NPB</name>
</gene>